<evidence type="ECO:0000313" key="9">
    <source>
        <dbReference type="EMBL" id="KAK0969507.1"/>
    </source>
</evidence>
<dbReference type="InterPro" id="IPR011701">
    <property type="entry name" value="MFS"/>
</dbReference>
<feature type="region of interest" description="Disordered" evidence="7">
    <location>
        <begin position="275"/>
        <end position="326"/>
    </location>
</feature>
<feature type="transmembrane region" description="Helical" evidence="8">
    <location>
        <begin position="206"/>
        <end position="229"/>
    </location>
</feature>
<dbReference type="AlphaFoldDB" id="A0AAN6K8D5"/>
<organism evidence="9 10">
    <name type="scientific">Friedmanniomyces endolithicus</name>
    <dbReference type="NCBI Taxonomy" id="329885"/>
    <lineage>
        <taxon>Eukaryota</taxon>
        <taxon>Fungi</taxon>
        <taxon>Dikarya</taxon>
        <taxon>Ascomycota</taxon>
        <taxon>Pezizomycotina</taxon>
        <taxon>Dothideomycetes</taxon>
        <taxon>Dothideomycetidae</taxon>
        <taxon>Mycosphaerellales</taxon>
        <taxon>Teratosphaeriaceae</taxon>
        <taxon>Friedmanniomyces</taxon>
    </lineage>
</organism>
<keyword evidence="6 8" id="KW-0472">Membrane</keyword>
<accession>A0AAN6K8D5</accession>
<name>A0AAN6K8D5_9PEZI</name>
<dbReference type="SUPFAM" id="SSF103473">
    <property type="entry name" value="MFS general substrate transporter"/>
    <property type="match status" value="1"/>
</dbReference>
<feature type="transmembrane region" description="Helical" evidence="8">
    <location>
        <begin position="148"/>
        <end position="168"/>
    </location>
</feature>
<reference evidence="9" key="1">
    <citation type="submission" date="2023-06" db="EMBL/GenBank/DDBJ databases">
        <title>Black Yeasts Isolated from many extreme environments.</title>
        <authorList>
            <person name="Coleine C."/>
            <person name="Stajich J.E."/>
            <person name="Selbmann L."/>
        </authorList>
    </citation>
    <scope>NUCLEOTIDE SEQUENCE</scope>
    <source>
        <strain evidence="9">CCFEE 5200</strain>
    </source>
</reference>
<dbReference type="InterPro" id="IPR036259">
    <property type="entry name" value="MFS_trans_sf"/>
</dbReference>
<sequence>MESYSRRGSGAISPAAIEHYRSNSPSGSERRKLSYHPTGEWEPPITRHEEPTGTSEVSKAKRILQVGVAVIYCLLAAGIVFGYAAIKPVLVEEGVYRDKCTQDELDEGVWVCYEQELRLNLMFTVAAVSTNVAALPIGTVLDRYGPRIASIVGTFFLTLGALFFALAEDVPFDAYIPAYLFLALGGPFVFISSFQLSNTFPQHSGLILALLTGAFDTSSAVFLMYRLIYQRTNGWFTPKKFFLIYLIVPVFILAVQLFVMPAQSYKTAGELVNAPESPAAPAPTSTNDHSDEPAPSETTTLLNAKPADKPQPPHQQSQTPKPNPVWGALHGKPALEQILTPWFLLIALFTAIQMTRINYFVATIRTQYTYLLHSPTLATRINSFFDVALPLGGVAAVPLIGALLDHTSTTFVLGLLVTIATTIGILGVIPDSMGAAYANVVLFVLYRPLYYTAVSDYSAKVFGFETFGKVYRLIICGAGVFNFVQQGLDALTHRGFGGDPVPVNLGLGGVALGVGVGLVGFVGRRSWGRGMEGLGMEVEETREVMGSEAAEDHGHRTNGMA</sequence>
<evidence type="ECO:0000256" key="1">
    <source>
        <dbReference type="ARBA" id="ARBA00004141"/>
    </source>
</evidence>
<feature type="transmembrane region" description="Helical" evidence="8">
    <location>
        <begin position="435"/>
        <end position="454"/>
    </location>
</feature>
<dbReference type="GO" id="GO:0022857">
    <property type="term" value="F:transmembrane transporter activity"/>
    <property type="evidence" value="ECO:0007669"/>
    <property type="project" value="InterPro"/>
</dbReference>
<evidence type="ECO:0000313" key="10">
    <source>
        <dbReference type="Proteomes" id="UP001175353"/>
    </source>
</evidence>
<comment type="caution">
    <text evidence="9">The sequence shown here is derived from an EMBL/GenBank/DDBJ whole genome shotgun (WGS) entry which is preliminary data.</text>
</comment>
<evidence type="ECO:0000256" key="5">
    <source>
        <dbReference type="ARBA" id="ARBA00022989"/>
    </source>
</evidence>
<protein>
    <recommendedName>
        <fullName evidence="11">MFS general substrate transporter</fullName>
    </recommendedName>
</protein>
<comment type="similarity">
    <text evidence="2">Belongs to the SLC43A transporter (TC 2.A.1.44) family.</text>
</comment>
<keyword evidence="3" id="KW-0813">Transport</keyword>
<keyword evidence="5 8" id="KW-1133">Transmembrane helix</keyword>
<feature type="transmembrane region" description="Helical" evidence="8">
    <location>
        <begin position="342"/>
        <end position="361"/>
    </location>
</feature>
<dbReference type="Gene3D" id="1.20.1250.20">
    <property type="entry name" value="MFS general substrate transporter like domains"/>
    <property type="match status" value="1"/>
</dbReference>
<feature type="transmembrane region" description="Helical" evidence="8">
    <location>
        <begin position="63"/>
        <end position="86"/>
    </location>
</feature>
<evidence type="ECO:0008006" key="11">
    <source>
        <dbReference type="Google" id="ProtNLM"/>
    </source>
</evidence>
<evidence type="ECO:0000256" key="8">
    <source>
        <dbReference type="SAM" id="Phobius"/>
    </source>
</evidence>
<evidence type="ECO:0000256" key="7">
    <source>
        <dbReference type="SAM" id="MobiDB-lite"/>
    </source>
</evidence>
<proteinExistence type="inferred from homology"/>
<dbReference type="PANTHER" id="PTHR20772:SF2">
    <property type="entry name" value="PROTEIN FMP42"/>
    <property type="match status" value="1"/>
</dbReference>
<dbReference type="EMBL" id="JAUJLE010000196">
    <property type="protein sequence ID" value="KAK0969507.1"/>
    <property type="molecule type" value="Genomic_DNA"/>
</dbReference>
<feature type="transmembrane region" description="Helical" evidence="8">
    <location>
        <begin position="505"/>
        <end position="523"/>
    </location>
</feature>
<evidence type="ECO:0000256" key="4">
    <source>
        <dbReference type="ARBA" id="ARBA00022692"/>
    </source>
</evidence>
<dbReference type="Pfam" id="PF07690">
    <property type="entry name" value="MFS_1"/>
    <property type="match status" value="1"/>
</dbReference>
<evidence type="ECO:0000256" key="2">
    <source>
        <dbReference type="ARBA" id="ARBA00006595"/>
    </source>
</evidence>
<feature type="transmembrane region" description="Helical" evidence="8">
    <location>
        <begin position="381"/>
        <end position="404"/>
    </location>
</feature>
<feature type="region of interest" description="Disordered" evidence="7">
    <location>
        <begin position="15"/>
        <end position="56"/>
    </location>
</feature>
<comment type="subcellular location">
    <subcellularLocation>
        <location evidence="1">Membrane</location>
        <topology evidence="1">Multi-pass membrane protein</topology>
    </subcellularLocation>
</comment>
<dbReference type="Proteomes" id="UP001175353">
    <property type="component" value="Unassembled WGS sequence"/>
</dbReference>
<feature type="compositionally biased region" description="Low complexity" evidence="7">
    <location>
        <begin position="275"/>
        <end position="286"/>
    </location>
</feature>
<feature type="transmembrane region" description="Helical" evidence="8">
    <location>
        <begin position="241"/>
        <end position="259"/>
    </location>
</feature>
<evidence type="ECO:0000256" key="6">
    <source>
        <dbReference type="ARBA" id="ARBA00023136"/>
    </source>
</evidence>
<keyword evidence="4 8" id="KW-0812">Transmembrane</keyword>
<dbReference type="InterPro" id="IPR052599">
    <property type="entry name" value="SLC43A_AATransporter"/>
</dbReference>
<gene>
    <name evidence="9" type="ORF">LTR91_016278</name>
</gene>
<feature type="transmembrane region" description="Helical" evidence="8">
    <location>
        <begin position="174"/>
        <end position="194"/>
    </location>
</feature>
<keyword evidence="10" id="KW-1185">Reference proteome</keyword>
<feature type="transmembrane region" description="Helical" evidence="8">
    <location>
        <begin position="411"/>
        <end position="429"/>
    </location>
</feature>
<dbReference type="PANTHER" id="PTHR20772">
    <property type="entry name" value="PROTEIN FMP42"/>
    <property type="match status" value="1"/>
</dbReference>
<evidence type="ECO:0000256" key="3">
    <source>
        <dbReference type="ARBA" id="ARBA00022448"/>
    </source>
</evidence>
<dbReference type="GO" id="GO:0000329">
    <property type="term" value="C:fungal-type vacuole membrane"/>
    <property type="evidence" value="ECO:0007669"/>
    <property type="project" value="TreeGrafter"/>
</dbReference>